<dbReference type="Pfam" id="PF02320">
    <property type="entry name" value="UCR_hinge"/>
    <property type="match status" value="1"/>
</dbReference>
<keyword evidence="4" id="KW-0679">Respiratory chain</keyword>
<dbReference type="AlphaFoldDB" id="A0A7I8V723"/>
<comment type="similarity">
    <text evidence="2">Belongs to the UQCRH/QCR6 family.</text>
</comment>
<name>A0A7I8V723_9ANNE</name>
<keyword evidence="5" id="KW-0999">Mitochondrion inner membrane</keyword>
<keyword evidence="6" id="KW-0249">Electron transport</keyword>
<gene>
    <name evidence="12" type="ORF">DGYR_LOCUS722</name>
</gene>
<evidence type="ECO:0000256" key="10">
    <source>
        <dbReference type="SAM" id="MobiDB-lite"/>
    </source>
</evidence>
<dbReference type="FunFam" id="1.10.287.20:FF:000005">
    <property type="entry name" value="Cytochrome b-c1 complex subunit 6"/>
    <property type="match status" value="1"/>
</dbReference>
<keyword evidence="9" id="KW-1015">Disulfide bond</keyword>
<dbReference type="Proteomes" id="UP000549394">
    <property type="component" value="Unassembled WGS sequence"/>
</dbReference>
<feature type="disulfide bond" evidence="9">
    <location>
        <begin position="73"/>
        <end position="117"/>
    </location>
</feature>
<evidence type="ECO:0000256" key="7">
    <source>
        <dbReference type="ARBA" id="ARBA00023128"/>
    </source>
</evidence>
<dbReference type="InterPro" id="IPR023184">
    <property type="entry name" value="Ubol_cytC_Rdtase_hinge_dom"/>
</dbReference>
<dbReference type="InterPro" id="IPR003422">
    <property type="entry name" value="Cyt_b-c1_6"/>
</dbReference>
<feature type="compositionally biased region" description="Acidic residues" evidence="10">
    <location>
        <begin position="26"/>
        <end position="66"/>
    </location>
</feature>
<organism evidence="12 13">
    <name type="scientific">Dimorphilus gyrociliatus</name>
    <dbReference type="NCBI Taxonomy" id="2664684"/>
    <lineage>
        <taxon>Eukaryota</taxon>
        <taxon>Metazoa</taxon>
        <taxon>Spiralia</taxon>
        <taxon>Lophotrochozoa</taxon>
        <taxon>Annelida</taxon>
        <taxon>Polychaeta</taxon>
        <taxon>Polychaeta incertae sedis</taxon>
        <taxon>Dinophilidae</taxon>
        <taxon>Dimorphilus</taxon>
    </lineage>
</organism>
<keyword evidence="13" id="KW-1185">Reference proteome</keyword>
<keyword evidence="3" id="KW-0813">Transport</keyword>
<evidence type="ECO:0000256" key="3">
    <source>
        <dbReference type="ARBA" id="ARBA00022448"/>
    </source>
</evidence>
<evidence type="ECO:0000256" key="2">
    <source>
        <dbReference type="ARBA" id="ARBA00006498"/>
    </source>
</evidence>
<evidence type="ECO:0000259" key="11">
    <source>
        <dbReference type="Pfam" id="PF02320"/>
    </source>
</evidence>
<evidence type="ECO:0000313" key="12">
    <source>
        <dbReference type="EMBL" id="CAD5111427.1"/>
    </source>
</evidence>
<feature type="region of interest" description="Disordered" evidence="10">
    <location>
        <begin position="1"/>
        <end position="72"/>
    </location>
</feature>
<dbReference type="Gene3D" id="1.10.287.20">
    <property type="entry name" value="Ubiquinol-cytochrome C reductase hinge domain"/>
    <property type="match status" value="1"/>
</dbReference>
<dbReference type="SUPFAM" id="SSF81531">
    <property type="entry name" value="Non-heme 11 kDa protein of cytochrome bc1 complex (Ubiquinol-cytochrome c reductase)"/>
    <property type="match status" value="1"/>
</dbReference>
<comment type="subcellular location">
    <subcellularLocation>
        <location evidence="1">Mitochondrion inner membrane</location>
        <topology evidence="1">Peripheral membrane protein</topology>
        <orientation evidence="1">Intermembrane side</orientation>
    </subcellularLocation>
</comment>
<keyword evidence="8" id="KW-0472">Membrane</keyword>
<dbReference type="OrthoDB" id="405848at2759"/>
<evidence type="ECO:0000256" key="8">
    <source>
        <dbReference type="ARBA" id="ARBA00023136"/>
    </source>
</evidence>
<feature type="compositionally biased region" description="Polar residues" evidence="10">
    <location>
        <begin position="8"/>
        <end position="25"/>
    </location>
</feature>
<accession>A0A7I8V723</accession>
<dbReference type="InterPro" id="IPR036811">
    <property type="entry name" value="Ubol_cytC_Rdtase_hinge_dom_sf"/>
</dbReference>
<evidence type="ECO:0000256" key="4">
    <source>
        <dbReference type="ARBA" id="ARBA00022660"/>
    </source>
</evidence>
<feature type="disulfide bond" evidence="9">
    <location>
        <begin position="89"/>
        <end position="103"/>
    </location>
</feature>
<comment type="caution">
    <text evidence="12">The sequence shown here is derived from an EMBL/GenBank/DDBJ whole genome shotgun (WGS) entry which is preliminary data.</text>
</comment>
<evidence type="ECO:0000256" key="9">
    <source>
        <dbReference type="PIRSR" id="PIRSR000019-1"/>
    </source>
</evidence>
<dbReference type="PANTHER" id="PTHR15336:SF0">
    <property type="entry name" value="CYTOCHROME B-C1 COMPLEX SUBUNIT 6, MITOCHONDRIAL"/>
    <property type="match status" value="1"/>
</dbReference>
<evidence type="ECO:0000313" key="13">
    <source>
        <dbReference type="Proteomes" id="UP000549394"/>
    </source>
</evidence>
<dbReference type="PANTHER" id="PTHR15336">
    <property type="entry name" value="UBIQUINOL-CYTOCHROME C REDUCTASE COMPLEX 7.8 KDA PROTEIN"/>
    <property type="match status" value="1"/>
</dbReference>
<evidence type="ECO:0000256" key="6">
    <source>
        <dbReference type="ARBA" id="ARBA00022982"/>
    </source>
</evidence>
<proteinExistence type="inferred from homology"/>
<feature type="domain" description="Ubiquinol-cytochrome C reductase hinge" evidence="11">
    <location>
        <begin position="64"/>
        <end position="127"/>
    </location>
</feature>
<sequence length="127" mass="14367">MGLEVEESNTAIQNEPETEIVQNFENNEEASVEETVADEEQVESTEAESNQDEVEEEEEEELEDPLDSLKESCGESSACASYKAELDKCTERVTSHPETTENCSQELYDFMHCVDKCVSKQLFSKLK</sequence>
<dbReference type="GO" id="GO:0005743">
    <property type="term" value="C:mitochondrial inner membrane"/>
    <property type="evidence" value="ECO:0007669"/>
    <property type="project" value="UniProtKB-SubCell"/>
</dbReference>
<dbReference type="GO" id="GO:0006122">
    <property type="term" value="P:mitochondrial electron transport, ubiquinol to cytochrome c"/>
    <property type="evidence" value="ECO:0007669"/>
    <property type="project" value="InterPro"/>
</dbReference>
<dbReference type="EMBL" id="CAJFCJ010000001">
    <property type="protein sequence ID" value="CAD5111427.1"/>
    <property type="molecule type" value="Genomic_DNA"/>
</dbReference>
<evidence type="ECO:0000256" key="5">
    <source>
        <dbReference type="ARBA" id="ARBA00022792"/>
    </source>
</evidence>
<evidence type="ECO:0000256" key="1">
    <source>
        <dbReference type="ARBA" id="ARBA00004137"/>
    </source>
</evidence>
<protein>
    <submittedName>
        <fullName evidence="12">DgyrCDS735</fullName>
    </submittedName>
</protein>
<reference evidence="12 13" key="1">
    <citation type="submission" date="2020-08" db="EMBL/GenBank/DDBJ databases">
        <authorList>
            <person name="Hejnol A."/>
        </authorList>
    </citation>
    <scope>NUCLEOTIDE SEQUENCE [LARGE SCALE GENOMIC DNA]</scope>
</reference>
<keyword evidence="7" id="KW-0496">Mitochondrion</keyword>